<keyword evidence="3" id="KW-1185">Reference proteome</keyword>
<feature type="compositionally biased region" description="Basic residues" evidence="1">
    <location>
        <begin position="71"/>
        <end position="81"/>
    </location>
</feature>
<organism evidence="2 3">
    <name type="scientific">Mycolicibacterium moriokaense</name>
    <dbReference type="NCBI Taxonomy" id="39691"/>
    <lineage>
        <taxon>Bacteria</taxon>
        <taxon>Bacillati</taxon>
        <taxon>Actinomycetota</taxon>
        <taxon>Actinomycetes</taxon>
        <taxon>Mycobacteriales</taxon>
        <taxon>Mycobacteriaceae</taxon>
        <taxon>Mycolicibacterium</taxon>
    </lineage>
</organism>
<evidence type="ECO:0000256" key="1">
    <source>
        <dbReference type="SAM" id="MobiDB-lite"/>
    </source>
</evidence>
<reference evidence="3" key="1">
    <citation type="submission" date="2018-05" db="EMBL/GenBank/DDBJ databases">
        <authorList>
            <person name="Deangelis K."/>
            <person name="Huntemann M."/>
            <person name="Clum A."/>
            <person name="Pillay M."/>
            <person name="Palaniappan K."/>
            <person name="Varghese N."/>
            <person name="Mikhailova N."/>
            <person name="Stamatis D."/>
            <person name="Reddy T."/>
            <person name="Daum C."/>
            <person name="Shapiro N."/>
            <person name="Ivanova N."/>
            <person name="Kyrpides N."/>
            <person name="Woyke T."/>
        </authorList>
    </citation>
    <scope>NUCLEOTIDE SEQUENCE [LARGE SCALE GENOMIC DNA]</scope>
    <source>
        <strain evidence="3">GAS496</strain>
    </source>
</reference>
<dbReference type="AlphaFoldDB" id="A0A318HVW7"/>
<comment type="caution">
    <text evidence="2">The sequence shown here is derived from an EMBL/GenBank/DDBJ whole genome shotgun (WGS) entry which is preliminary data.</text>
</comment>
<protein>
    <submittedName>
        <fullName evidence="2">Uncharacterized protein</fullName>
    </submittedName>
</protein>
<name>A0A318HVW7_9MYCO</name>
<feature type="compositionally biased region" description="Low complexity" evidence="1">
    <location>
        <begin position="37"/>
        <end position="64"/>
    </location>
</feature>
<reference evidence="2 3" key="2">
    <citation type="submission" date="2018-06" db="EMBL/GenBank/DDBJ databases">
        <title>Sequencing of bacterial isolates from soil warming experiment in Harvard Forest, Massachusetts, USA.</title>
        <authorList>
            <person name="Deangelis K.PhD."/>
        </authorList>
    </citation>
    <scope>NUCLEOTIDE SEQUENCE [LARGE SCALE GENOMIC DNA]</scope>
    <source>
        <strain evidence="2 3">GAS496</strain>
    </source>
</reference>
<evidence type="ECO:0000313" key="3">
    <source>
        <dbReference type="Proteomes" id="UP000247781"/>
    </source>
</evidence>
<feature type="region of interest" description="Disordered" evidence="1">
    <location>
        <begin position="37"/>
        <end position="81"/>
    </location>
</feature>
<dbReference type="Proteomes" id="UP000247781">
    <property type="component" value="Unassembled WGS sequence"/>
</dbReference>
<accession>A0A318HVW7</accession>
<sequence>MIKTRVASTAALFTFGLAAIVGTDLIVEGLANAAPSATSTISASGSPSTSSSSGTSSASGSSSSDPYVKTGGKRRKRRQDA</sequence>
<dbReference type="RefSeq" id="WP_110314125.1">
    <property type="nucleotide sequence ID" value="NZ_QJJU01000001.1"/>
</dbReference>
<proteinExistence type="predicted"/>
<gene>
    <name evidence="2" type="ORF">C8E89_10195</name>
</gene>
<dbReference type="EMBL" id="QJJU01000001">
    <property type="protein sequence ID" value="PXX12947.1"/>
    <property type="molecule type" value="Genomic_DNA"/>
</dbReference>
<evidence type="ECO:0000313" key="2">
    <source>
        <dbReference type="EMBL" id="PXX12947.1"/>
    </source>
</evidence>